<keyword evidence="4" id="KW-0788">Thiol protease</keyword>
<dbReference type="EMBL" id="JBHLVO010000001">
    <property type="protein sequence ID" value="MFC0270152.1"/>
    <property type="molecule type" value="Genomic_DNA"/>
</dbReference>
<evidence type="ECO:0000256" key="6">
    <source>
        <dbReference type="ARBA" id="ARBA00044538"/>
    </source>
</evidence>
<keyword evidence="3" id="KW-0378">Hydrolase</keyword>
<dbReference type="GO" id="GO:0008233">
    <property type="term" value="F:peptidase activity"/>
    <property type="evidence" value="ECO:0007669"/>
    <property type="project" value="UniProtKB-KW"/>
</dbReference>
<accession>A0ABV6G8Z2</accession>
<gene>
    <name evidence="7" type="ORF">ACFFIX_01585</name>
</gene>
<dbReference type="SUPFAM" id="SSF118010">
    <property type="entry name" value="TM1457-like"/>
    <property type="match status" value="1"/>
</dbReference>
<dbReference type="PANTHER" id="PTHR39178">
    <property type="entry name" value="HYPOTHETICAL RIBOSOME-ASSOCIATED PROTEIN"/>
    <property type="match status" value="1"/>
</dbReference>
<evidence type="ECO:0000313" key="8">
    <source>
        <dbReference type="Proteomes" id="UP001589854"/>
    </source>
</evidence>
<evidence type="ECO:0000256" key="3">
    <source>
        <dbReference type="ARBA" id="ARBA00022801"/>
    </source>
</evidence>
<comment type="similarity">
    <text evidence="5">Belongs to the Prp family.</text>
</comment>
<name>A0ABV6G8Z2_9BACI</name>
<dbReference type="GO" id="GO:0006508">
    <property type="term" value="P:proteolysis"/>
    <property type="evidence" value="ECO:0007669"/>
    <property type="project" value="UniProtKB-KW"/>
</dbReference>
<keyword evidence="8" id="KW-1185">Reference proteome</keyword>
<keyword evidence="1" id="KW-0690">Ribosome biogenesis</keyword>
<sequence>MINAKIYRSNDGLITSFILSGHADFDEHGKDIVCAGASAVTFGAVNAVIALTNIEPLIDQGKDGGYLKVDLPRNLDQETNSNVQLLLEGMLISWQTIERDYGQYMKVTIIN</sequence>
<dbReference type="InterPro" id="IPR036764">
    <property type="entry name" value="Peptidase_Prp_sf"/>
</dbReference>
<dbReference type="RefSeq" id="WP_378929816.1">
    <property type="nucleotide sequence ID" value="NZ_JBHLVO010000001.1"/>
</dbReference>
<dbReference type="CDD" id="cd16332">
    <property type="entry name" value="Prp-like"/>
    <property type="match status" value="1"/>
</dbReference>
<evidence type="ECO:0000256" key="5">
    <source>
        <dbReference type="ARBA" id="ARBA00044503"/>
    </source>
</evidence>
<protein>
    <recommendedName>
        <fullName evidence="6">Ribosomal processing cysteine protease Prp</fullName>
    </recommendedName>
</protein>
<reference evidence="7 8" key="1">
    <citation type="submission" date="2024-09" db="EMBL/GenBank/DDBJ databases">
        <authorList>
            <person name="Sun Q."/>
            <person name="Mori K."/>
        </authorList>
    </citation>
    <scope>NUCLEOTIDE SEQUENCE [LARGE SCALE GENOMIC DNA]</scope>
    <source>
        <strain evidence="7 8">CCM 7228</strain>
    </source>
</reference>
<dbReference type="Gene3D" id="3.30.70.1490">
    <property type="entry name" value="Cysteine protease Prp"/>
    <property type="match status" value="1"/>
</dbReference>
<evidence type="ECO:0000256" key="1">
    <source>
        <dbReference type="ARBA" id="ARBA00022517"/>
    </source>
</evidence>
<evidence type="ECO:0000256" key="2">
    <source>
        <dbReference type="ARBA" id="ARBA00022670"/>
    </source>
</evidence>
<dbReference type="Proteomes" id="UP001589854">
    <property type="component" value="Unassembled WGS sequence"/>
</dbReference>
<keyword evidence="2 7" id="KW-0645">Protease</keyword>
<organism evidence="7 8">
    <name type="scientific">Metabacillus herbersteinensis</name>
    <dbReference type="NCBI Taxonomy" id="283816"/>
    <lineage>
        <taxon>Bacteria</taxon>
        <taxon>Bacillati</taxon>
        <taxon>Bacillota</taxon>
        <taxon>Bacilli</taxon>
        <taxon>Bacillales</taxon>
        <taxon>Bacillaceae</taxon>
        <taxon>Metabacillus</taxon>
    </lineage>
</organism>
<comment type="caution">
    <text evidence="7">The sequence shown here is derived from an EMBL/GenBank/DDBJ whole genome shotgun (WGS) entry which is preliminary data.</text>
</comment>
<proteinExistence type="inferred from homology"/>
<evidence type="ECO:0000256" key="4">
    <source>
        <dbReference type="ARBA" id="ARBA00022807"/>
    </source>
</evidence>
<dbReference type="PANTHER" id="PTHR39178:SF1">
    <property type="entry name" value="RIBOSOMAL-PROCESSING CYSTEINE PROTEASE PRP"/>
    <property type="match status" value="1"/>
</dbReference>
<evidence type="ECO:0000313" key="7">
    <source>
        <dbReference type="EMBL" id="MFC0270152.1"/>
    </source>
</evidence>
<dbReference type="InterPro" id="IPR007422">
    <property type="entry name" value="Peptidase_Prp"/>
</dbReference>
<dbReference type="NCBIfam" id="NF011126">
    <property type="entry name" value="PRK14553.1-6"/>
    <property type="match status" value="1"/>
</dbReference>
<dbReference type="Pfam" id="PF04327">
    <property type="entry name" value="Peptidase_Prp"/>
    <property type="match status" value="1"/>
</dbReference>